<name>A0A0C3IRS8_PISTI</name>
<sequence>MGDVSYMVWSGVLQWGRLGMQSCKITDIEQLSDRCAYVELFVSKWHCLGEV</sequence>
<feature type="non-terminal residue" evidence="1">
    <location>
        <position position="51"/>
    </location>
</feature>
<keyword evidence="2" id="KW-1185">Reference proteome</keyword>
<dbReference type="EMBL" id="KN832003">
    <property type="protein sequence ID" value="KIN99627.1"/>
    <property type="molecule type" value="Genomic_DNA"/>
</dbReference>
<evidence type="ECO:0000313" key="2">
    <source>
        <dbReference type="Proteomes" id="UP000054217"/>
    </source>
</evidence>
<dbReference type="InParanoid" id="A0A0C3IRS8"/>
<dbReference type="Proteomes" id="UP000054217">
    <property type="component" value="Unassembled WGS sequence"/>
</dbReference>
<protein>
    <submittedName>
        <fullName evidence="1">Uncharacterized protein</fullName>
    </submittedName>
</protein>
<proteinExistence type="predicted"/>
<reference evidence="1 2" key="1">
    <citation type="submission" date="2014-04" db="EMBL/GenBank/DDBJ databases">
        <authorList>
            <consortium name="DOE Joint Genome Institute"/>
            <person name="Kuo A."/>
            <person name="Kohler A."/>
            <person name="Costa M.D."/>
            <person name="Nagy L.G."/>
            <person name="Floudas D."/>
            <person name="Copeland A."/>
            <person name="Barry K.W."/>
            <person name="Cichocki N."/>
            <person name="Veneault-Fourrey C."/>
            <person name="LaButti K."/>
            <person name="Lindquist E.A."/>
            <person name="Lipzen A."/>
            <person name="Lundell T."/>
            <person name="Morin E."/>
            <person name="Murat C."/>
            <person name="Sun H."/>
            <person name="Tunlid A."/>
            <person name="Henrissat B."/>
            <person name="Grigoriev I.V."/>
            <person name="Hibbett D.S."/>
            <person name="Martin F."/>
            <person name="Nordberg H.P."/>
            <person name="Cantor M.N."/>
            <person name="Hua S.X."/>
        </authorList>
    </citation>
    <scope>NUCLEOTIDE SEQUENCE [LARGE SCALE GENOMIC DNA]</scope>
    <source>
        <strain evidence="1 2">Marx 270</strain>
    </source>
</reference>
<evidence type="ECO:0000313" key="1">
    <source>
        <dbReference type="EMBL" id="KIN99627.1"/>
    </source>
</evidence>
<accession>A0A0C3IRS8</accession>
<organism evidence="1 2">
    <name type="scientific">Pisolithus tinctorius Marx 270</name>
    <dbReference type="NCBI Taxonomy" id="870435"/>
    <lineage>
        <taxon>Eukaryota</taxon>
        <taxon>Fungi</taxon>
        <taxon>Dikarya</taxon>
        <taxon>Basidiomycota</taxon>
        <taxon>Agaricomycotina</taxon>
        <taxon>Agaricomycetes</taxon>
        <taxon>Agaricomycetidae</taxon>
        <taxon>Boletales</taxon>
        <taxon>Sclerodermatineae</taxon>
        <taxon>Pisolithaceae</taxon>
        <taxon>Pisolithus</taxon>
    </lineage>
</organism>
<dbReference type="AlphaFoldDB" id="A0A0C3IRS8"/>
<gene>
    <name evidence="1" type="ORF">M404DRAFT_1004570</name>
</gene>
<dbReference type="HOGENOM" id="CLU_3112113_0_0_1"/>
<reference evidence="2" key="2">
    <citation type="submission" date="2015-01" db="EMBL/GenBank/DDBJ databases">
        <title>Evolutionary Origins and Diversification of the Mycorrhizal Mutualists.</title>
        <authorList>
            <consortium name="DOE Joint Genome Institute"/>
            <consortium name="Mycorrhizal Genomics Consortium"/>
            <person name="Kohler A."/>
            <person name="Kuo A."/>
            <person name="Nagy L.G."/>
            <person name="Floudas D."/>
            <person name="Copeland A."/>
            <person name="Barry K.W."/>
            <person name="Cichocki N."/>
            <person name="Veneault-Fourrey C."/>
            <person name="LaButti K."/>
            <person name="Lindquist E.A."/>
            <person name="Lipzen A."/>
            <person name="Lundell T."/>
            <person name="Morin E."/>
            <person name="Murat C."/>
            <person name="Riley R."/>
            <person name="Ohm R."/>
            <person name="Sun H."/>
            <person name="Tunlid A."/>
            <person name="Henrissat B."/>
            <person name="Grigoriev I.V."/>
            <person name="Hibbett D.S."/>
            <person name="Martin F."/>
        </authorList>
    </citation>
    <scope>NUCLEOTIDE SEQUENCE [LARGE SCALE GENOMIC DNA]</scope>
    <source>
        <strain evidence="2">Marx 270</strain>
    </source>
</reference>